<evidence type="ECO:0000313" key="3">
    <source>
        <dbReference type="Proteomes" id="UP001235840"/>
    </source>
</evidence>
<dbReference type="PANTHER" id="PTHR45569:SF1">
    <property type="entry name" value="SENSOR PROTEIN KDPD"/>
    <property type="match status" value="1"/>
</dbReference>
<sequence length="215" mass="24900">MGKSFENVPSECILVCISYGPNAERLIRRGWRIAQSLTAPLYILSVCSVNHEVDTKREDHEKEWKKLAKQYNGSLMIVENKSKKVSEIIANVAREKHVSQIVIGQSPRTRWEEILRGSIINEILNQIEFIDVHIVSVQRELPQMEDEFEKGVRAYLIKEDEGYSITYNSNLSCGIEGMFFRDIHTDFDNGLFIRHKDHKKVTLRVHNGTIDELEE</sequence>
<feature type="domain" description="UspA" evidence="1">
    <location>
        <begin position="13"/>
        <end position="128"/>
    </location>
</feature>
<dbReference type="RefSeq" id="WP_307394308.1">
    <property type="nucleotide sequence ID" value="NZ_BAAADK010000048.1"/>
</dbReference>
<keyword evidence="2" id="KW-0808">Transferase</keyword>
<keyword evidence="2" id="KW-0418">Kinase</keyword>
<dbReference type="InterPro" id="IPR052023">
    <property type="entry name" value="Histidine_kinase_KdpD"/>
</dbReference>
<dbReference type="InterPro" id="IPR006016">
    <property type="entry name" value="UspA"/>
</dbReference>
<reference evidence="2 3" key="1">
    <citation type="submission" date="2023-07" db="EMBL/GenBank/DDBJ databases">
        <title>Genomic Encyclopedia of Type Strains, Phase IV (KMG-IV): sequencing the most valuable type-strain genomes for metagenomic binning, comparative biology and taxonomic classification.</title>
        <authorList>
            <person name="Goeker M."/>
        </authorList>
    </citation>
    <scope>NUCLEOTIDE SEQUENCE [LARGE SCALE GENOMIC DNA]</scope>
    <source>
        <strain evidence="2 3">DSM 12751</strain>
    </source>
</reference>
<evidence type="ECO:0000313" key="2">
    <source>
        <dbReference type="EMBL" id="MDQ0166256.1"/>
    </source>
</evidence>
<name>A0ABT9VZ37_9BACI</name>
<dbReference type="Gene3D" id="3.40.50.620">
    <property type="entry name" value="HUPs"/>
    <property type="match status" value="1"/>
</dbReference>
<comment type="caution">
    <text evidence="2">The sequence shown here is derived from an EMBL/GenBank/DDBJ whole genome shotgun (WGS) entry which is preliminary data.</text>
</comment>
<dbReference type="InterPro" id="IPR014729">
    <property type="entry name" value="Rossmann-like_a/b/a_fold"/>
</dbReference>
<protein>
    <submittedName>
        <fullName evidence="2">K+-sensing histidine kinase KdpD</fullName>
    </submittedName>
</protein>
<accession>A0ABT9VZ37</accession>
<dbReference type="EMBL" id="JAUSTY010000007">
    <property type="protein sequence ID" value="MDQ0166256.1"/>
    <property type="molecule type" value="Genomic_DNA"/>
</dbReference>
<dbReference type="Proteomes" id="UP001235840">
    <property type="component" value="Unassembled WGS sequence"/>
</dbReference>
<proteinExistence type="predicted"/>
<organism evidence="2 3">
    <name type="scientific">Caldalkalibacillus horti</name>
    <dbReference type="NCBI Taxonomy" id="77523"/>
    <lineage>
        <taxon>Bacteria</taxon>
        <taxon>Bacillati</taxon>
        <taxon>Bacillota</taxon>
        <taxon>Bacilli</taxon>
        <taxon>Bacillales</taxon>
        <taxon>Bacillaceae</taxon>
        <taxon>Caldalkalibacillus</taxon>
    </lineage>
</organism>
<dbReference type="GO" id="GO:0016301">
    <property type="term" value="F:kinase activity"/>
    <property type="evidence" value="ECO:0007669"/>
    <property type="project" value="UniProtKB-KW"/>
</dbReference>
<keyword evidence="3" id="KW-1185">Reference proteome</keyword>
<evidence type="ECO:0000259" key="1">
    <source>
        <dbReference type="Pfam" id="PF00582"/>
    </source>
</evidence>
<gene>
    <name evidence="2" type="ORF">J2S11_002157</name>
</gene>
<dbReference type="Pfam" id="PF00582">
    <property type="entry name" value="Usp"/>
    <property type="match status" value="1"/>
</dbReference>
<dbReference type="SUPFAM" id="SSF52402">
    <property type="entry name" value="Adenine nucleotide alpha hydrolases-like"/>
    <property type="match status" value="1"/>
</dbReference>
<dbReference type="PANTHER" id="PTHR45569">
    <property type="entry name" value="SENSOR PROTEIN KDPD"/>
    <property type="match status" value="1"/>
</dbReference>